<protein>
    <submittedName>
        <fullName evidence="2">Uncharacterized protein</fullName>
    </submittedName>
</protein>
<gene>
    <name evidence="2" type="ORF">F2P81_015657</name>
</gene>
<comment type="caution">
    <text evidence="2">The sequence shown here is derived from an EMBL/GenBank/DDBJ whole genome shotgun (WGS) entry which is preliminary data.</text>
</comment>
<evidence type="ECO:0000313" key="3">
    <source>
        <dbReference type="Proteomes" id="UP000438429"/>
    </source>
</evidence>
<reference evidence="2 3" key="1">
    <citation type="submission" date="2019-06" db="EMBL/GenBank/DDBJ databases">
        <title>Draft genomes of female and male turbot (Scophthalmus maximus).</title>
        <authorList>
            <person name="Xu H."/>
            <person name="Xu X.-W."/>
            <person name="Shao C."/>
            <person name="Chen S."/>
        </authorList>
    </citation>
    <scope>NUCLEOTIDE SEQUENCE [LARGE SCALE GENOMIC DNA]</scope>
    <source>
        <strain evidence="2">Ysfricsl-2016a</strain>
        <tissue evidence="2">Blood</tissue>
    </source>
</reference>
<evidence type="ECO:0000256" key="1">
    <source>
        <dbReference type="SAM" id="MobiDB-lite"/>
    </source>
</evidence>
<dbReference type="EMBL" id="VEVO01000014">
    <property type="protein sequence ID" value="KAF0031102.1"/>
    <property type="molecule type" value="Genomic_DNA"/>
</dbReference>
<feature type="region of interest" description="Disordered" evidence="1">
    <location>
        <begin position="85"/>
        <end position="104"/>
    </location>
</feature>
<organism evidence="2 3">
    <name type="scientific">Scophthalmus maximus</name>
    <name type="common">Turbot</name>
    <name type="synonym">Psetta maxima</name>
    <dbReference type="NCBI Taxonomy" id="52904"/>
    <lineage>
        <taxon>Eukaryota</taxon>
        <taxon>Metazoa</taxon>
        <taxon>Chordata</taxon>
        <taxon>Craniata</taxon>
        <taxon>Vertebrata</taxon>
        <taxon>Euteleostomi</taxon>
        <taxon>Actinopterygii</taxon>
        <taxon>Neopterygii</taxon>
        <taxon>Teleostei</taxon>
        <taxon>Neoteleostei</taxon>
        <taxon>Acanthomorphata</taxon>
        <taxon>Carangaria</taxon>
        <taxon>Pleuronectiformes</taxon>
        <taxon>Pleuronectoidei</taxon>
        <taxon>Scophthalmidae</taxon>
        <taxon>Scophthalmus</taxon>
    </lineage>
</organism>
<evidence type="ECO:0000313" key="2">
    <source>
        <dbReference type="EMBL" id="KAF0031102.1"/>
    </source>
</evidence>
<accession>A0A6A4SLA1</accession>
<sequence>MYNWQISVLVGDVKACRSGAFIAHVPEISATDPRVVFSVGPCQRQIFPPFSAPLRLCTQDTRGFNLLAVVCIRTRLVFTDCQRSGFFSSSLSPNIPPEQSNVNT</sequence>
<name>A0A6A4SLA1_SCOMX</name>
<dbReference type="Proteomes" id="UP000438429">
    <property type="component" value="Unassembled WGS sequence"/>
</dbReference>
<dbReference type="AlphaFoldDB" id="A0A6A4SLA1"/>
<proteinExistence type="predicted"/>